<comment type="similarity">
    <text evidence="17">Belongs to the NnrE/AIBP family.</text>
</comment>
<protein>
    <recommendedName>
        <fullName evidence="17">NAD(P)H-hydrate epimerase</fullName>
        <ecNumber evidence="17">5.1.99.6</ecNumber>
    </recommendedName>
    <alternativeName>
        <fullName evidence="17">NAD(P)HX epimerase</fullName>
    </alternativeName>
</protein>
<evidence type="ECO:0000256" key="9">
    <source>
        <dbReference type="ARBA" id="ARBA00022723"/>
    </source>
</evidence>
<evidence type="ECO:0000256" key="7">
    <source>
        <dbReference type="ARBA" id="ARBA00022630"/>
    </source>
</evidence>
<dbReference type="PROSITE" id="PS51385">
    <property type="entry name" value="YJEF_N"/>
    <property type="match status" value="1"/>
</dbReference>
<dbReference type="GO" id="GO:0052856">
    <property type="term" value="F:NAD(P)HX epimerase activity"/>
    <property type="evidence" value="ECO:0000318"/>
    <property type="project" value="GO_Central"/>
</dbReference>
<evidence type="ECO:0000256" key="13">
    <source>
        <dbReference type="ARBA" id="ARBA00023002"/>
    </source>
</evidence>
<dbReference type="Proteomes" id="UP000054558">
    <property type="component" value="Unassembled WGS sequence"/>
</dbReference>
<dbReference type="GO" id="GO:0008615">
    <property type="term" value="P:pyridoxine biosynthetic process"/>
    <property type="evidence" value="ECO:0007669"/>
    <property type="project" value="UniProtKB-KW"/>
</dbReference>
<dbReference type="InterPro" id="IPR012349">
    <property type="entry name" value="Split_barrel_FMN-bd"/>
</dbReference>
<comment type="pathway">
    <text evidence="4">Cofactor metabolism; pyridoxal 5'-phosphate salvage; pyridoxal 5'-phosphate from pyridoxamine 5'-phosphate: step 1/1.</text>
</comment>
<reference evidence="19 20" key="1">
    <citation type="journal article" date="2014" name="Nat. Commun.">
        <title>Klebsormidium flaccidum genome reveals primary factors for plant terrestrial adaptation.</title>
        <authorList>
            <person name="Hori K."/>
            <person name="Maruyama F."/>
            <person name="Fujisawa T."/>
            <person name="Togashi T."/>
            <person name="Yamamoto N."/>
            <person name="Seo M."/>
            <person name="Sato S."/>
            <person name="Yamada T."/>
            <person name="Mori H."/>
            <person name="Tajima N."/>
            <person name="Moriyama T."/>
            <person name="Ikeuchi M."/>
            <person name="Watanabe M."/>
            <person name="Wada H."/>
            <person name="Kobayashi K."/>
            <person name="Saito M."/>
            <person name="Masuda T."/>
            <person name="Sasaki-Sekimoto Y."/>
            <person name="Mashiguchi K."/>
            <person name="Awai K."/>
            <person name="Shimojima M."/>
            <person name="Masuda S."/>
            <person name="Iwai M."/>
            <person name="Nobusawa T."/>
            <person name="Narise T."/>
            <person name="Kondo S."/>
            <person name="Saito H."/>
            <person name="Sato R."/>
            <person name="Murakawa M."/>
            <person name="Ihara Y."/>
            <person name="Oshima-Yamada Y."/>
            <person name="Ohtaka K."/>
            <person name="Satoh M."/>
            <person name="Sonobe K."/>
            <person name="Ishii M."/>
            <person name="Ohtani R."/>
            <person name="Kanamori-Sato M."/>
            <person name="Honoki R."/>
            <person name="Miyazaki D."/>
            <person name="Mochizuki H."/>
            <person name="Umetsu J."/>
            <person name="Higashi K."/>
            <person name="Shibata D."/>
            <person name="Kamiya Y."/>
            <person name="Sato N."/>
            <person name="Nakamura Y."/>
            <person name="Tabata S."/>
            <person name="Ida S."/>
            <person name="Kurokawa K."/>
            <person name="Ohta H."/>
        </authorList>
    </citation>
    <scope>NUCLEOTIDE SEQUENCE [LARGE SCALE GENOMIC DNA]</scope>
    <source>
        <strain evidence="19 20">NIES-2285</strain>
    </source>
</reference>
<dbReference type="Pfam" id="PF01243">
    <property type="entry name" value="PNPOx_N"/>
    <property type="match status" value="1"/>
</dbReference>
<dbReference type="Gene3D" id="2.30.110.10">
    <property type="entry name" value="Electron Transport, Fmn-binding Protein, Chain A"/>
    <property type="match status" value="1"/>
</dbReference>
<dbReference type="Gene3D" id="3.40.50.10260">
    <property type="entry name" value="YjeF N-terminal domain"/>
    <property type="match status" value="1"/>
</dbReference>
<dbReference type="InterPro" id="IPR036652">
    <property type="entry name" value="YjeF_N_dom_sf"/>
</dbReference>
<evidence type="ECO:0000313" key="20">
    <source>
        <dbReference type="Proteomes" id="UP000054558"/>
    </source>
</evidence>
<comment type="pathway">
    <text evidence="5">Cofactor metabolism; pyridoxal 5'-phosphate salvage; pyridoxal 5'-phosphate from pyridoxine 5'-phosphate: step 1/1.</text>
</comment>
<feature type="binding site" evidence="17">
    <location>
        <begin position="202"/>
        <end position="206"/>
    </location>
    <ligand>
        <name>(6S)-NADPHX</name>
        <dbReference type="ChEBI" id="CHEBI:64076"/>
    </ligand>
</feature>
<organism evidence="19 20">
    <name type="scientific">Klebsormidium nitens</name>
    <name type="common">Green alga</name>
    <name type="synonym">Ulothrix nitens</name>
    <dbReference type="NCBI Taxonomy" id="105231"/>
    <lineage>
        <taxon>Eukaryota</taxon>
        <taxon>Viridiplantae</taxon>
        <taxon>Streptophyta</taxon>
        <taxon>Klebsormidiophyceae</taxon>
        <taxon>Klebsormidiales</taxon>
        <taxon>Klebsormidiaceae</taxon>
        <taxon>Klebsormidium</taxon>
    </lineage>
</organism>
<keyword evidence="11" id="KW-0521">NADP</keyword>
<keyword evidence="15" id="KW-0664">Pyridoxine biosynthesis</keyword>
<dbReference type="EC" id="5.1.99.6" evidence="17"/>
<dbReference type="SUPFAM" id="SSF50475">
    <property type="entry name" value="FMN-binding split barrel"/>
    <property type="match status" value="1"/>
</dbReference>
<accession>A0A1Y1IFQ8</accession>
<feature type="binding site" evidence="17">
    <location>
        <begin position="271"/>
        <end position="277"/>
    </location>
    <ligand>
        <name>(6S)-NADPHX</name>
        <dbReference type="ChEBI" id="CHEBI:64076"/>
    </ligand>
</feature>
<dbReference type="GO" id="GO:0005739">
    <property type="term" value="C:mitochondrion"/>
    <property type="evidence" value="ECO:0000318"/>
    <property type="project" value="GO_Central"/>
</dbReference>
<feature type="binding site" evidence="17">
    <location>
        <position position="267"/>
    </location>
    <ligand>
        <name>K(+)</name>
        <dbReference type="ChEBI" id="CHEBI:29103"/>
    </ligand>
</feature>
<name>A0A1Y1IFQ8_KLENI</name>
<evidence type="ECO:0000256" key="3">
    <source>
        <dbReference type="ARBA" id="ARBA00001917"/>
    </source>
</evidence>
<dbReference type="NCBIfam" id="TIGR00197">
    <property type="entry name" value="yjeF_nterm"/>
    <property type="match status" value="1"/>
</dbReference>
<evidence type="ECO:0000256" key="4">
    <source>
        <dbReference type="ARBA" id="ARBA00004738"/>
    </source>
</evidence>
<dbReference type="InterPro" id="IPR019576">
    <property type="entry name" value="Pyridoxamine_oxidase_dimer_C"/>
</dbReference>
<keyword evidence="20" id="KW-1185">Reference proteome</keyword>
<dbReference type="STRING" id="105231.A0A1Y1IFQ8"/>
<dbReference type="GO" id="GO:0046872">
    <property type="term" value="F:metal ion binding"/>
    <property type="evidence" value="ECO:0007669"/>
    <property type="project" value="UniProtKB-KW"/>
</dbReference>
<dbReference type="HAMAP" id="MF_01629">
    <property type="entry name" value="PdxH"/>
    <property type="match status" value="1"/>
</dbReference>
<dbReference type="FunFam" id="3.40.50.10260:FF:000006">
    <property type="entry name" value="NAD(P)H-hydrate epimerase"/>
    <property type="match status" value="1"/>
</dbReference>
<dbReference type="FunFam" id="2.30.110.10:FF:000005">
    <property type="entry name" value="NAD(P)H-hydrate epimerase"/>
    <property type="match status" value="1"/>
</dbReference>
<dbReference type="OrthoDB" id="10064708at2759"/>
<feature type="binding site" evidence="17">
    <location>
        <position position="203"/>
    </location>
    <ligand>
        <name>K(+)</name>
        <dbReference type="ChEBI" id="CHEBI:29103"/>
    </ligand>
</feature>
<dbReference type="InterPro" id="IPR000659">
    <property type="entry name" value="Pyridox_Oxase"/>
</dbReference>
<comment type="catalytic activity">
    <reaction evidence="1 17">
        <text>(6R)-NADHX = (6S)-NADHX</text>
        <dbReference type="Rhea" id="RHEA:32215"/>
        <dbReference type="ChEBI" id="CHEBI:64074"/>
        <dbReference type="ChEBI" id="CHEBI:64075"/>
        <dbReference type="EC" id="5.1.99.6"/>
    </reaction>
</comment>
<evidence type="ECO:0000256" key="16">
    <source>
        <dbReference type="ARBA" id="ARBA00023235"/>
    </source>
</evidence>
<comment type="cofactor">
    <cofactor evidence="3">
        <name>FMN</name>
        <dbReference type="ChEBI" id="CHEBI:58210"/>
    </cofactor>
</comment>
<dbReference type="UniPathway" id="UPA01068">
    <property type="reaction ID" value="UER00304"/>
</dbReference>
<dbReference type="InterPro" id="IPR004443">
    <property type="entry name" value="YjeF_N_dom"/>
</dbReference>
<gene>
    <name evidence="19" type="ORF">KFL_005270050</name>
</gene>
<evidence type="ECO:0000256" key="6">
    <source>
        <dbReference type="ARBA" id="ARBA00011738"/>
    </source>
</evidence>
<keyword evidence="16 17" id="KW-0413">Isomerase</keyword>
<dbReference type="InterPro" id="IPR011576">
    <property type="entry name" value="Pyridox_Oxase_N"/>
</dbReference>
<keyword evidence="13" id="KW-0560">Oxidoreductase</keyword>
<evidence type="ECO:0000256" key="11">
    <source>
        <dbReference type="ARBA" id="ARBA00022857"/>
    </source>
</evidence>
<comment type="cofactor">
    <cofactor evidence="17">
        <name>K(+)</name>
        <dbReference type="ChEBI" id="CHEBI:29103"/>
    </cofactor>
    <text evidence="17">Binds 1 potassium ion per subunit.</text>
</comment>
<dbReference type="InterPro" id="IPR019740">
    <property type="entry name" value="Pyridox_Oxase_CS"/>
</dbReference>
<comment type="subunit">
    <text evidence="6">Homodimer.</text>
</comment>
<dbReference type="NCBIfam" id="NF004231">
    <property type="entry name" value="PRK05679.1"/>
    <property type="match status" value="1"/>
</dbReference>
<dbReference type="PROSITE" id="PS01064">
    <property type="entry name" value="PYRIDOX_OXIDASE"/>
    <property type="match status" value="1"/>
</dbReference>
<evidence type="ECO:0000256" key="2">
    <source>
        <dbReference type="ARBA" id="ARBA00000909"/>
    </source>
</evidence>
<feature type="binding site" evidence="17">
    <location>
        <position position="309"/>
    </location>
    <ligand>
        <name>(6S)-NADPHX</name>
        <dbReference type="ChEBI" id="CHEBI:64076"/>
    </ligand>
</feature>
<dbReference type="OMA" id="DPFDQFR"/>
<keyword evidence="9 17" id="KW-0479">Metal-binding</keyword>
<proteinExistence type="inferred from homology"/>
<evidence type="ECO:0000313" key="19">
    <source>
        <dbReference type="EMBL" id="GAQ89473.1"/>
    </source>
</evidence>
<evidence type="ECO:0000259" key="18">
    <source>
        <dbReference type="PROSITE" id="PS51385"/>
    </source>
</evidence>
<dbReference type="InterPro" id="IPR032976">
    <property type="entry name" value="YJEFN_prot_NAXE-like"/>
</dbReference>
<evidence type="ECO:0000256" key="14">
    <source>
        <dbReference type="ARBA" id="ARBA00023027"/>
    </source>
</evidence>
<dbReference type="NCBIfam" id="TIGR00558">
    <property type="entry name" value="pdxH"/>
    <property type="match status" value="1"/>
</dbReference>
<evidence type="ECO:0000256" key="17">
    <source>
        <dbReference type="HAMAP-Rule" id="MF_03159"/>
    </source>
</evidence>
<dbReference type="GO" id="GO:0010181">
    <property type="term" value="F:FMN binding"/>
    <property type="evidence" value="ECO:0007669"/>
    <property type="project" value="InterPro"/>
</dbReference>
<evidence type="ECO:0000256" key="15">
    <source>
        <dbReference type="ARBA" id="ARBA00023096"/>
    </source>
</evidence>
<comment type="catalytic activity">
    <reaction evidence="2 17">
        <text>(6R)-NADPHX = (6S)-NADPHX</text>
        <dbReference type="Rhea" id="RHEA:32227"/>
        <dbReference type="ChEBI" id="CHEBI:64076"/>
        <dbReference type="ChEBI" id="CHEBI:64077"/>
        <dbReference type="EC" id="5.1.99.6"/>
    </reaction>
</comment>
<dbReference type="SUPFAM" id="SSF64153">
    <property type="entry name" value="YjeF N-terminal domain-like"/>
    <property type="match status" value="1"/>
</dbReference>
<dbReference type="GO" id="GO:0004733">
    <property type="term" value="F:pyridoxamine phosphate oxidase activity"/>
    <property type="evidence" value="ECO:0007669"/>
    <property type="project" value="InterPro"/>
</dbReference>
<dbReference type="Pfam" id="PF03853">
    <property type="entry name" value="YjeF_N"/>
    <property type="match status" value="1"/>
</dbReference>
<evidence type="ECO:0000256" key="12">
    <source>
        <dbReference type="ARBA" id="ARBA00022958"/>
    </source>
</evidence>
<dbReference type="HAMAP" id="MF_01966">
    <property type="entry name" value="NADHX_epimerase"/>
    <property type="match status" value="1"/>
</dbReference>
<keyword evidence="7" id="KW-0285">Flavoprotein</keyword>
<evidence type="ECO:0000256" key="8">
    <source>
        <dbReference type="ARBA" id="ARBA00022643"/>
    </source>
</evidence>
<keyword evidence="8" id="KW-0288">FMN</keyword>
<comment type="function">
    <text evidence="17">Catalyzes the epimerization of the S- and R-forms of NAD(P)HX, a damaged form of NAD(P)H that is a result of enzymatic or heat-dependent hydration. This is a prerequisite for the S-specific NAD(P)H-hydrate dehydratase to allow the repair of both epimers of NAD(P)HX.</text>
</comment>
<dbReference type="EMBL" id="DF237476">
    <property type="protein sequence ID" value="GAQ89473.1"/>
    <property type="molecule type" value="Genomic_DNA"/>
</dbReference>
<keyword evidence="12 17" id="KW-0630">Potassium</keyword>
<evidence type="ECO:0000256" key="5">
    <source>
        <dbReference type="ARBA" id="ARBA00005037"/>
    </source>
</evidence>
<keyword evidence="14 17" id="KW-0520">NAD</keyword>
<evidence type="ECO:0000256" key="1">
    <source>
        <dbReference type="ARBA" id="ARBA00000013"/>
    </source>
</evidence>
<dbReference type="AlphaFoldDB" id="A0A1Y1IFQ8"/>
<keyword evidence="10 17" id="KW-0547">Nucleotide-binding</keyword>
<sequence>MLSCKSSRPPLNCPKVVPRPSAEVSTTVCGSMRQAAVRRLSVLAASVINSQIASVCDSGVRRSLQSYAQCSSSPGNNTHNAVTSGSLTSSCSAPYEFQHLASFGTSSLHRDLARGSRAQFSTQAVSTSEKGANMAFQAASEPDISYLTQKEAAAIDEELMGPLGFSVDQLMELAGLSVACAIYEVYRPSEYRRVLVICGPGNNGGDGFVCARHLHHFGYAPTICYPKRTDKPLYKGLVTQLEALHAPFVDPESLSLPLTDHYDVIVDAMFGFSFKGIPRPPFDKIVKMLSVGPDTNPAETGVPPTVSIDIPSGWDVEKGDVETTGFHPPMLVSLTAPKLAAKFFHGPHHFLGGRFVPPAIVEKFHLRLPPFPGTSQCVRIGPAVLDVAAMRLSYEAGALDEEDAAKDPVEQFSRWFNDAVAANIHEPNGMSLATVSADGRPSNRFVLLKGYDADGFKWYTNYGSRKGSDLSETGRAALAFWWPGLERQVRIEGDVEKLPSEESDAYFHSRPKGSQIGAAASPQSSVVPSRSTLEDMYKQLEAEYQDKELPRPETWGGFRLRPQRIEFWQGRPSRLHDRLLLTEWASVHAIRWRVEDRTFGTIGLICAYRSVPVTCEHDGISLRVSIDSHQGRKHHVLNRTPSIFLSIVVLIGW</sequence>
<comment type="caution">
    <text evidence="17">Lacks conserved residue(s) required for the propagation of feature annotation.</text>
</comment>
<dbReference type="Pfam" id="PF10590">
    <property type="entry name" value="PNP_phzG_C"/>
    <property type="match status" value="1"/>
</dbReference>
<feature type="domain" description="YjeF N-terminal" evidence="18">
    <location>
        <begin position="152"/>
        <end position="368"/>
    </location>
</feature>
<feature type="binding site" evidence="17">
    <location>
        <position position="312"/>
    </location>
    <ligand>
        <name>K(+)</name>
        <dbReference type="ChEBI" id="CHEBI:29103"/>
    </ligand>
</feature>
<evidence type="ECO:0000256" key="10">
    <source>
        <dbReference type="ARBA" id="ARBA00022741"/>
    </source>
</evidence>
<dbReference type="PANTHER" id="PTHR13232:SF10">
    <property type="entry name" value="NAD(P)H-HYDRATE EPIMERASE"/>
    <property type="match status" value="1"/>
</dbReference>
<dbReference type="PANTHER" id="PTHR13232">
    <property type="entry name" value="NAD(P)H-HYDRATE EPIMERASE"/>
    <property type="match status" value="1"/>
</dbReference>